<dbReference type="GO" id="GO:0006508">
    <property type="term" value="P:proteolysis"/>
    <property type="evidence" value="ECO:0007669"/>
    <property type="project" value="UniProtKB-UniRule"/>
</dbReference>
<dbReference type="GO" id="GO:0008233">
    <property type="term" value="F:peptidase activity"/>
    <property type="evidence" value="ECO:0007669"/>
    <property type="project" value="UniProtKB-KW"/>
</dbReference>
<evidence type="ECO:0000313" key="4">
    <source>
        <dbReference type="EMBL" id="NIH52462.1"/>
    </source>
</evidence>
<dbReference type="AlphaFoldDB" id="A0A7X5TTA0"/>
<dbReference type="SUPFAM" id="SSF54736">
    <property type="entry name" value="ClpS-like"/>
    <property type="match status" value="1"/>
</dbReference>
<gene>
    <name evidence="1" type="primary">clpS</name>
    <name evidence="4" type="ORF">FHX76_000330</name>
</gene>
<sequence length="112" mass="12821">MRFLTPPAFHAAQHGPDYDPRNEGSLATMHAEKPEQPWQTIIWDDPVNLMSYVSFVFQRHFGFTRDHAEELMLRVHHDGHAVVAEGGREAMEMHVEAMHDYGLLATLRQAGE</sequence>
<dbReference type="InterPro" id="IPR022935">
    <property type="entry name" value="ClpS"/>
</dbReference>
<dbReference type="HAMAP" id="MF_00302">
    <property type="entry name" value="ClpS"/>
    <property type="match status" value="1"/>
</dbReference>
<dbReference type="Gene3D" id="3.30.1390.10">
    <property type="match status" value="1"/>
</dbReference>
<name>A0A7X5TTA0_9MICO</name>
<dbReference type="EMBL" id="JAAMOX010000001">
    <property type="protein sequence ID" value="NIH52462.1"/>
    <property type="molecule type" value="Genomic_DNA"/>
</dbReference>
<dbReference type="Proteomes" id="UP000541033">
    <property type="component" value="Unassembled WGS sequence"/>
</dbReference>
<keyword evidence="5" id="KW-1185">Reference proteome</keyword>
<comment type="caution">
    <text evidence="4">The sequence shown here is derived from an EMBL/GenBank/DDBJ whole genome shotgun (WGS) entry which is preliminary data.</text>
</comment>
<dbReference type="Pfam" id="PF02617">
    <property type="entry name" value="ClpS"/>
    <property type="match status" value="1"/>
</dbReference>
<keyword evidence="4" id="KW-0645">Protease</keyword>
<evidence type="ECO:0000313" key="5">
    <source>
        <dbReference type="Proteomes" id="UP000541033"/>
    </source>
</evidence>
<dbReference type="InterPro" id="IPR014719">
    <property type="entry name" value="Ribosomal_bL12_C/ClpS-like"/>
</dbReference>
<dbReference type="PANTHER" id="PTHR33473:SF19">
    <property type="entry name" value="ATP-DEPENDENT CLP PROTEASE ADAPTER PROTEIN CLPS"/>
    <property type="match status" value="1"/>
</dbReference>
<evidence type="ECO:0000256" key="1">
    <source>
        <dbReference type="HAMAP-Rule" id="MF_00302"/>
    </source>
</evidence>
<proteinExistence type="inferred from homology"/>
<dbReference type="InterPro" id="IPR003769">
    <property type="entry name" value="ClpS_core"/>
</dbReference>
<organism evidence="4 5">
    <name type="scientific">Lysinibacter cavernae</name>
    <dbReference type="NCBI Taxonomy" id="1640652"/>
    <lineage>
        <taxon>Bacteria</taxon>
        <taxon>Bacillati</taxon>
        <taxon>Actinomycetota</taxon>
        <taxon>Actinomycetes</taxon>
        <taxon>Micrococcales</taxon>
        <taxon>Microbacteriaceae</taxon>
        <taxon>Lysinibacter</taxon>
    </lineage>
</organism>
<evidence type="ECO:0000259" key="3">
    <source>
        <dbReference type="Pfam" id="PF02617"/>
    </source>
</evidence>
<comment type="function">
    <text evidence="1">Involved in the modulation of the specificity of the ClpAP-mediated ATP-dependent protein degradation.</text>
</comment>
<dbReference type="PANTHER" id="PTHR33473">
    <property type="entry name" value="ATP-DEPENDENT CLP PROTEASE ADAPTER PROTEIN CLPS1, CHLOROPLASTIC"/>
    <property type="match status" value="1"/>
</dbReference>
<evidence type="ECO:0000256" key="2">
    <source>
        <dbReference type="SAM" id="MobiDB-lite"/>
    </source>
</evidence>
<keyword evidence="4" id="KW-0378">Hydrolase</keyword>
<comment type="subunit">
    <text evidence="1">Binds to the N-terminal domain of the chaperone ClpA.</text>
</comment>
<dbReference type="GO" id="GO:0030163">
    <property type="term" value="P:protein catabolic process"/>
    <property type="evidence" value="ECO:0007669"/>
    <property type="project" value="InterPro"/>
</dbReference>
<feature type="region of interest" description="Disordered" evidence="2">
    <location>
        <begin position="1"/>
        <end position="31"/>
    </location>
</feature>
<dbReference type="NCBIfam" id="NF000668">
    <property type="entry name" value="PRK00033.1-1"/>
    <property type="match status" value="1"/>
</dbReference>
<accession>A0A7X5TTA0</accession>
<protein>
    <recommendedName>
        <fullName evidence="1">ATP-dependent Clp protease adapter protein ClpS</fullName>
    </recommendedName>
</protein>
<feature type="domain" description="Adaptor protein ClpS core" evidence="3">
    <location>
        <begin position="33"/>
        <end position="102"/>
    </location>
</feature>
<reference evidence="4 5" key="1">
    <citation type="submission" date="2020-02" db="EMBL/GenBank/DDBJ databases">
        <title>Sequencing the genomes of 1000 actinobacteria strains.</title>
        <authorList>
            <person name="Klenk H.-P."/>
        </authorList>
    </citation>
    <scope>NUCLEOTIDE SEQUENCE [LARGE SCALE GENOMIC DNA]</scope>
    <source>
        <strain evidence="4 5">DSM 27960</strain>
    </source>
</reference>
<comment type="similarity">
    <text evidence="1">Belongs to the ClpS family.</text>
</comment>